<dbReference type="GO" id="GO:0016614">
    <property type="term" value="F:oxidoreductase activity, acting on CH-OH group of donors"/>
    <property type="evidence" value="ECO:0007669"/>
    <property type="project" value="InterPro"/>
</dbReference>
<feature type="binding site" evidence="3">
    <location>
        <begin position="530"/>
        <end position="531"/>
    </location>
    <ligand>
        <name>FAD</name>
        <dbReference type="ChEBI" id="CHEBI:57692"/>
    </ligand>
</feature>
<dbReference type="EMBL" id="CAJPDT010000091">
    <property type="protein sequence ID" value="CAF9936453.1"/>
    <property type="molecule type" value="Genomic_DNA"/>
</dbReference>
<feature type="active site" description="Proton donor" evidence="2">
    <location>
        <position position="491"/>
    </location>
</feature>
<dbReference type="InterPro" id="IPR012132">
    <property type="entry name" value="GMC_OxRdtase"/>
</dbReference>
<dbReference type="GO" id="GO:0050660">
    <property type="term" value="F:flavin adenine dinucleotide binding"/>
    <property type="evidence" value="ECO:0007669"/>
    <property type="project" value="InterPro"/>
</dbReference>
<sequence length="549" mass="59180">MPDSEADYIIVGGGLTGCAIAARLQQENPSLHILVLEAGTDATENPQTRDLAGAFALAGSELDYNYKTTPQPTTNDRTHTVTAGKVLGGGSILNYGAWARGDARDYDQWASIVGDERWSYEGFLPYLKKAERHLNAAKNPKHRGSDGPMRVTSVAESDPKRKYGLREPLRAAWEELGIRRNPDGDCGSLAGICELLENWNDGQRQPSYAAYGLKASNVITGAQVHKVVFDRCYEGHYAASSVVLTNGQQYKARREIILSAGTIRTPQILMLSGIGPGELLSKHNIPILVDNHEVGKNYFDHFALFQVWKLRDPEKGLSMGTPKWDDKAFYKGLTCDWAVNEGTPPNLLQPAFDADAKSGKVTDQSLLHPNRCLTETLVMYSPVGAPVPTDGTFVATSVMLLLPTSRGSVQLLSASPLDAPAIDANFYATETDRTALIHGVRRVLKALLGTSAGQSYIKSEEAPPGMPALTVESSDADIDARIRMTGLSHAHSAGTAAMGKVVDSQFRVKGVKGLRVVDASVFPTAIGGHPQATLYGVAEQAADLLLRGR</sequence>
<keyword evidence="9" id="KW-1185">Reference proteome</keyword>
<evidence type="ECO:0000259" key="7">
    <source>
        <dbReference type="PROSITE" id="PS00624"/>
    </source>
</evidence>
<reference evidence="8" key="1">
    <citation type="submission" date="2021-03" db="EMBL/GenBank/DDBJ databases">
        <authorList>
            <person name="Tagirdzhanova G."/>
        </authorList>
    </citation>
    <scope>NUCLEOTIDE SEQUENCE</scope>
</reference>
<feature type="domain" description="Glucose-methanol-choline oxidoreductase N-terminal" evidence="7">
    <location>
        <begin position="261"/>
        <end position="275"/>
    </location>
</feature>
<organism evidence="8 9">
    <name type="scientific">Imshaugia aleurites</name>
    <dbReference type="NCBI Taxonomy" id="172621"/>
    <lineage>
        <taxon>Eukaryota</taxon>
        <taxon>Fungi</taxon>
        <taxon>Dikarya</taxon>
        <taxon>Ascomycota</taxon>
        <taxon>Pezizomycotina</taxon>
        <taxon>Lecanoromycetes</taxon>
        <taxon>OSLEUM clade</taxon>
        <taxon>Lecanoromycetidae</taxon>
        <taxon>Lecanorales</taxon>
        <taxon>Lecanorineae</taxon>
        <taxon>Parmeliaceae</taxon>
        <taxon>Imshaugia</taxon>
    </lineage>
</organism>
<dbReference type="PANTHER" id="PTHR11552">
    <property type="entry name" value="GLUCOSE-METHANOL-CHOLINE GMC OXIDOREDUCTASE"/>
    <property type="match status" value="1"/>
</dbReference>
<evidence type="ECO:0000256" key="1">
    <source>
        <dbReference type="ARBA" id="ARBA00010790"/>
    </source>
</evidence>
<dbReference type="Pfam" id="PF00732">
    <property type="entry name" value="GMC_oxred_N"/>
    <property type="match status" value="1"/>
</dbReference>
<dbReference type="Pfam" id="PF05199">
    <property type="entry name" value="GMC_oxred_C"/>
    <property type="match status" value="1"/>
</dbReference>
<dbReference type="Gene3D" id="3.30.560.10">
    <property type="entry name" value="Glucose Oxidase, domain 3"/>
    <property type="match status" value="1"/>
</dbReference>
<dbReference type="OrthoDB" id="269227at2759"/>
<keyword evidence="4" id="KW-0285">Flavoprotein</keyword>
<evidence type="ECO:0000259" key="6">
    <source>
        <dbReference type="PROSITE" id="PS00623"/>
    </source>
</evidence>
<accession>A0A8H3G4J7</accession>
<feature type="binding site" evidence="3">
    <location>
        <position position="86"/>
    </location>
    <ligand>
        <name>FAD</name>
        <dbReference type="ChEBI" id="CHEBI:57692"/>
    </ligand>
</feature>
<comment type="cofactor">
    <cofactor evidence="3">
        <name>FAD</name>
        <dbReference type="ChEBI" id="CHEBI:57692"/>
    </cofactor>
</comment>
<dbReference type="SUPFAM" id="SSF51905">
    <property type="entry name" value="FAD/NAD(P)-binding domain"/>
    <property type="match status" value="1"/>
</dbReference>
<feature type="domain" description="Glucose-methanol-choline oxidoreductase N-terminal" evidence="6">
    <location>
        <begin position="84"/>
        <end position="107"/>
    </location>
</feature>
<evidence type="ECO:0000256" key="5">
    <source>
        <dbReference type="SAM" id="MobiDB-lite"/>
    </source>
</evidence>
<dbReference type="PROSITE" id="PS00623">
    <property type="entry name" value="GMC_OXRED_1"/>
    <property type="match status" value="1"/>
</dbReference>
<feature type="region of interest" description="Disordered" evidence="5">
    <location>
        <begin position="138"/>
        <end position="158"/>
    </location>
</feature>
<evidence type="ECO:0000256" key="4">
    <source>
        <dbReference type="RuleBase" id="RU003968"/>
    </source>
</evidence>
<dbReference type="InterPro" id="IPR036188">
    <property type="entry name" value="FAD/NAD-bd_sf"/>
</dbReference>
<protein>
    <recommendedName>
        <fullName evidence="6 7">Glucose-methanol-choline oxidoreductase N-terminal domain-containing protein</fullName>
    </recommendedName>
</protein>
<dbReference type="InterPro" id="IPR000172">
    <property type="entry name" value="GMC_OxRdtase_N"/>
</dbReference>
<evidence type="ECO:0000256" key="3">
    <source>
        <dbReference type="PIRSR" id="PIRSR000137-2"/>
    </source>
</evidence>
<feature type="binding site" evidence="3">
    <location>
        <position position="224"/>
    </location>
    <ligand>
        <name>FAD</name>
        <dbReference type="ChEBI" id="CHEBI:57692"/>
    </ligand>
</feature>
<feature type="active site" description="Proton acceptor" evidence="2">
    <location>
        <position position="529"/>
    </location>
</feature>
<comment type="similarity">
    <text evidence="1 4">Belongs to the GMC oxidoreductase family.</text>
</comment>
<proteinExistence type="inferred from homology"/>
<dbReference type="Proteomes" id="UP000664534">
    <property type="component" value="Unassembled WGS sequence"/>
</dbReference>
<dbReference type="PIRSF" id="PIRSF000137">
    <property type="entry name" value="Alcohol_oxidase"/>
    <property type="match status" value="1"/>
</dbReference>
<dbReference type="AlphaFoldDB" id="A0A8H3G4J7"/>
<dbReference type="SUPFAM" id="SSF54373">
    <property type="entry name" value="FAD-linked reductases, C-terminal domain"/>
    <property type="match status" value="1"/>
</dbReference>
<evidence type="ECO:0000256" key="2">
    <source>
        <dbReference type="PIRSR" id="PIRSR000137-1"/>
    </source>
</evidence>
<dbReference type="InterPro" id="IPR007867">
    <property type="entry name" value="GMC_OxRtase_C"/>
</dbReference>
<comment type="caution">
    <text evidence="8">The sequence shown here is derived from an EMBL/GenBank/DDBJ whole genome shotgun (WGS) entry which is preliminary data.</text>
</comment>
<keyword evidence="3 4" id="KW-0274">FAD</keyword>
<dbReference type="Gene3D" id="3.50.50.60">
    <property type="entry name" value="FAD/NAD(P)-binding domain"/>
    <property type="match status" value="1"/>
</dbReference>
<name>A0A8H3G4J7_9LECA</name>
<evidence type="ECO:0000313" key="8">
    <source>
        <dbReference type="EMBL" id="CAF9936453.1"/>
    </source>
</evidence>
<dbReference type="PANTHER" id="PTHR11552:SF123">
    <property type="entry name" value="GMC OXIDOREDUCTASE (AFU_ORTHOLOGUE AFUA_2G01770)-RELATED"/>
    <property type="match status" value="1"/>
</dbReference>
<gene>
    <name evidence="8" type="ORF">IMSHALPRED_010762</name>
</gene>
<evidence type="ECO:0000313" key="9">
    <source>
        <dbReference type="Proteomes" id="UP000664534"/>
    </source>
</evidence>
<dbReference type="PROSITE" id="PS00624">
    <property type="entry name" value="GMC_OXRED_2"/>
    <property type="match status" value="1"/>
</dbReference>